<evidence type="ECO:0000259" key="3">
    <source>
        <dbReference type="Pfam" id="PF19956"/>
    </source>
</evidence>
<dbReference type="InterPro" id="IPR035994">
    <property type="entry name" value="Nucleoside_phosphorylase_sf"/>
</dbReference>
<evidence type="ECO:0000259" key="2">
    <source>
        <dbReference type="Pfam" id="PF01048"/>
    </source>
</evidence>
<dbReference type="Gene3D" id="3.40.50.1580">
    <property type="entry name" value="Nucleoside phosphorylase domain"/>
    <property type="match status" value="1"/>
</dbReference>
<dbReference type="PANTHER" id="PTHR46832">
    <property type="entry name" value="5'-METHYLTHIOADENOSINE/S-ADENOSYLHOMOCYSTEINE NUCLEOSIDASE"/>
    <property type="match status" value="1"/>
</dbReference>
<name>A0A7X5XBW5_STRMQ</name>
<feature type="domain" description="Effector-associated" evidence="3">
    <location>
        <begin position="361"/>
        <end position="436"/>
    </location>
</feature>
<dbReference type="GO" id="GO:0019284">
    <property type="term" value="P:L-methionine salvage from S-adenosylmethionine"/>
    <property type="evidence" value="ECO:0007669"/>
    <property type="project" value="TreeGrafter"/>
</dbReference>
<feature type="domain" description="Nucleoside phosphorylase" evidence="2">
    <location>
        <begin position="14"/>
        <end position="248"/>
    </location>
</feature>
<dbReference type="InterPro" id="IPR000845">
    <property type="entry name" value="Nucleoside_phosphorylase_d"/>
</dbReference>
<dbReference type="RefSeq" id="WP_167505232.1">
    <property type="nucleotide sequence ID" value="NZ_JAALLH010000002.1"/>
</dbReference>
<evidence type="ECO:0000313" key="5">
    <source>
        <dbReference type="Proteomes" id="UP000536624"/>
    </source>
</evidence>
<protein>
    <submittedName>
        <fullName evidence="4">Purine or other phosphorylase 1</fullName>
    </submittedName>
</protein>
<evidence type="ECO:0000313" key="4">
    <source>
        <dbReference type="EMBL" id="NIY70308.1"/>
    </source>
</evidence>
<dbReference type="Pfam" id="PF19956">
    <property type="entry name" value="EAD2"/>
    <property type="match status" value="1"/>
</dbReference>
<feature type="compositionally biased region" description="Low complexity" evidence="1">
    <location>
        <begin position="309"/>
        <end position="323"/>
    </location>
</feature>
<dbReference type="GO" id="GO:0005829">
    <property type="term" value="C:cytosol"/>
    <property type="evidence" value="ECO:0007669"/>
    <property type="project" value="TreeGrafter"/>
</dbReference>
<dbReference type="GO" id="GO:0008782">
    <property type="term" value="F:adenosylhomocysteine nucleosidase activity"/>
    <property type="evidence" value="ECO:0007669"/>
    <property type="project" value="TreeGrafter"/>
</dbReference>
<feature type="region of interest" description="Disordered" evidence="1">
    <location>
        <begin position="264"/>
        <end position="323"/>
    </location>
</feature>
<accession>A0A7X5XBW5</accession>
<reference evidence="4 5" key="1">
    <citation type="submission" date="2020-02" db="EMBL/GenBank/DDBJ databases">
        <title>Streptomyces malaysiensis DSM14702 (JHCC583434, PFL_A843) Genome sequencing and assembly.</title>
        <authorList>
            <person name="Samborskyy M."/>
        </authorList>
    </citation>
    <scope>NUCLEOTIDE SEQUENCE [LARGE SCALE GENOMIC DNA]</scope>
    <source>
        <strain evidence="4 5">DSM 14702</strain>
    </source>
</reference>
<dbReference type="EMBL" id="JAALLH010000002">
    <property type="protein sequence ID" value="NIY70308.1"/>
    <property type="molecule type" value="Genomic_DNA"/>
</dbReference>
<dbReference type="PANTHER" id="PTHR46832:SF1">
    <property type="entry name" value="5'-METHYLTHIOADENOSINE_S-ADENOSYLHOMOCYSTEINE NUCLEOSIDASE"/>
    <property type="match status" value="1"/>
</dbReference>
<gene>
    <name evidence="4" type="ORF">SMALB_8439</name>
</gene>
<dbReference type="InterPro" id="IPR045431">
    <property type="entry name" value="EAD2"/>
</dbReference>
<dbReference type="Proteomes" id="UP000536624">
    <property type="component" value="Unassembled WGS sequence"/>
</dbReference>
<comment type="caution">
    <text evidence="4">The sequence shown here is derived from an EMBL/GenBank/DDBJ whole genome shotgun (WGS) entry which is preliminary data.</text>
</comment>
<dbReference type="GO" id="GO:0008930">
    <property type="term" value="F:methylthioadenosine nucleosidase activity"/>
    <property type="evidence" value="ECO:0007669"/>
    <property type="project" value="TreeGrafter"/>
</dbReference>
<dbReference type="SUPFAM" id="SSF53167">
    <property type="entry name" value="Purine and uridine phosphorylases"/>
    <property type="match status" value="1"/>
</dbReference>
<dbReference type="Pfam" id="PF01048">
    <property type="entry name" value="PNP_UDP_1"/>
    <property type="match status" value="1"/>
</dbReference>
<evidence type="ECO:0000256" key="1">
    <source>
        <dbReference type="SAM" id="MobiDB-lite"/>
    </source>
</evidence>
<feature type="compositionally biased region" description="Low complexity" evidence="1">
    <location>
        <begin position="269"/>
        <end position="295"/>
    </location>
</feature>
<proteinExistence type="predicted"/>
<dbReference type="GO" id="GO:0009116">
    <property type="term" value="P:nucleoside metabolic process"/>
    <property type="evidence" value="ECO:0007669"/>
    <property type="project" value="InterPro"/>
</dbReference>
<sequence>MGAGGNGDTVRADVVVLTALEVEYRAVRAHLEDPHPVRAERGALFELGVFRDGSAERTVAIHMTGPGNPGAAASVERAAALFAPRALLFVGVAGGLKDVALGDVVAADAVYDYETGKDTESGFLPRQKTHQSAYGLVQLARLVTVGDAWQRRIRPGDDAPRPNAHVKPLAAGGRVVAHHRSDVGLRLTAGAGDALAVDMEGFGFLAGAYLNQQLDALVIRGISDLLGDKGEAHDERWQPVASRHAAAFAFELIGRMPVAADAPADRPRAAGARTPAAEAPVSSAEASAPAADEPALFTDASAPAAGTRSPAADEPALAADASATAADTPALAAGTRSLAAGVGPGRPRRRLTVRDLGVLAETLLAVSGMTSPARWQQLLDELPTVGTAVSRQSAGRAEALSLLRTCETRRAMGELAEVVAVLAPDDPAAAEFARRVEEFGLE</sequence>
<organism evidence="4 5">
    <name type="scientific">Streptomyces malaysiensis</name>
    <dbReference type="NCBI Taxonomy" id="92644"/>
    <lineage>
        <taxon>Bacteria</taxon>
        <taxon>Bacillati</taxon>
        <taxon>Actinomycetota</taxon>
        <taxon>Actinomycetes</taxon>
        <taxon>Kitasatosporales</taxon>
        <taxon>Streptomycetaceae</taxon>
        <taxon>Streptomyces</taxon>
        <taxon>Streptomyces violaceusniger group</taxon>
    </lineage>
</organism>
<dbReference type="AlphaFoldDB" id="A0A7X5XBW5"/>